<dbReference type="InterPro" id="IPR024173">
    <property type="entry name" value="Pesterase_MJ0037-like"/>
</dbReference>
<dbReference type="EMBL" id="FNPB01000001">
    <property type="protein sequence ID" value="SDX54364.1"/>
    <property type="molecule type" value="Genomic_DNA"/>
</dbReference>
<protein>
    <submittedName>
        <fullName evidence="2">Putative phosphoesterase</fullName>
    </submittedName>
</protein>
<name>A0A1H3CLA6_9EURY</name>
<dbReference type="InterPro" id="IPR004843">
    <property type="entry name" value="Calcineurin-like_PHP"/>
</dbReference>
<dbReference type="STRING" id="660517.SAMN04487946_10154"/>
<dbReference type="RefSeq" id="WP_245705693.1">
    <property type="nucleotide sequence ID" value="NZ_FNPB01000001.1"/>
</dbReference>
<dbReference type="PANTHER" id="PTHR39323:SF1">
    <property type="entry name" value="BLR1149 PROTEIN"/>
    <property type="match status" value="1"/>
</dbReference>
<reference evidence="3" key="1">
    <citation type="submission" date="2016-10" db="EMBL/GenBank/DDBJ databases">
        <authorList>
            <person name="Varghese N."/>
            <person name="Submissions S."/>
        </authorList>
    </citation>
    <scope>NUCLEOTIDE SEQUENCE [LARGE SCALE GENOMIC DNA]</scope>
    <source>
        <strain evidence="3">CGMCC 1.10118</strain>
    </source>
</reference>
<organism evidence="2 3">
    <name type="scientific">Halobellus clavatus</name>
    <dbReference type="NCBI Taxonomy" id="660517"/>
    <lineage>
        <taxon>Archaea</taxon>
        <taxon>Methanobacteriati</taxon>
        <taxon>Methanobacteriota</taxon>
        <taxon>Stenosarchaea group</taxon>
        <taxon>Halobacteria</taxon>
        <taxon>Halobacteriales</taxon>
        <taxon>Haloferacaceae</taxon>
        <taxon>Halobellus</taxon>
    </lineage>
</organism>
<dbReference type="AlphaFoldDB" id="A0A1H3CLA6"/>
<dbReference type="SUPFAM" id="SSF56300">
    <property type="entry name" value="Metallo-dependent phosphatases"/>
    <property type="match status" value="1"/>
</dbReference>
<feature type="domain" description="Calcineurin-like phosphoesterase" evidence="1">
    <location>
        <begin position="19"/>
        <end position="114"/>
    </location>
</feature>
<dbReference type="Proteomes" id="UP000199170">
    <property type="component" value="Unassembled WGS sequence"/>
</dbReference>
<proteinExistence type="predicted"/>
<dbReference type="Pfam" id="PF00149">
    <property type="entry name" value="Metallophos"/>
    <property type="match status" value="1"/>
</dbReference>
<dbReference type="PANTHER" id="PTHR39323">
    <property type="entry name" value="BLR1149 PROTEIN"/>
    <property type="match status" value="1"/>
</dbReference>
<evidence type="ECO:0000313" key="3">
    <source>
        <dbReference type="Proteomes" id="UP000199170"/>
    </source>
</evidence>
<evidence type="ECO:0000313" key="2">
    <source>
        <dbReference type="EMBL" id="SDX54364.1"/>
    </source>
</evidence>
<dbReference type="GO" id="GO:0016787">
    <property type="term" value="F:hydrolase activity"/>
    <property type="evidence" value="ECO:0007669"/>
    <property type="project" value="InterPro"/>
</dbReference>
<dbReference type="CDD" id="cd07391">
    <property type="entry name" value="MPP_PF1019"/>
    <property type="match status" value="1"/>
</dbReference>
<dbReference type="Gene3D" id="3.60.21.10">
    <property type="match status" value="1"/>
</dbReference>
<dbReference type="InterPro" id="IPR029052">
    <property type="entry name" value="Metallo-depent_PP-like"/>
</dbReference>
<sequence length="231" mass="25192">MDGIEYRTRAAFLEDAETLVVADLHVGRADASGVAFPIGERRDLTERLASRLDEFDPETVVFAGDVLHRFGTITERSRETVSALADACRNAGATPVFVRGNHDTALEAIDEDVHDAFVASDAPRTVVCHGHEAPSVDAERYLVGHDHPAITIEGRKRPCFLNAPDAFREADVLMLPAFSRVVSGVVVNDARGSDLQSPLLSRLGDARPIVYDEGSEEALTFPPLDSFRRLL</sequence>
<keyword evidence="3" id="KW-1185">Reference proteome</keyword>
<gene>
    <name evidence="2" type="ORF">SAMN04487946_10154</name>
</gene>
<dbReference type="PIRSF" id="PIRSF000887">
    <property type="entry name" value="Pesterase_MJ0037"/>
    <property type="match status" value="1"/>
</dbReference>
<accession>A0A1H3CLA6</accession>
<evidence type="ECO:0000259" key="1">
    <source>
        <dbReference type="Pfam" id="PF00149"/>
    </source>
</evidence>